<dbReference type="InterPro" id="IPR012336">
    <property type="entry name" value="Thioredoxin-like_fold"/>
</dbReference>
<sequence>MYLVNLVLIPLFFFLFSCGGSPTETLYLPESLPSEDTIKETLSSDTHLSLLNEKATSLGKTLQEWKEWEKSLVTDKEINTYWQTEKKQFHSSFPDTDAIDRIRESIRMRIVWSRIFHKTNLSFKQKPTYQSKSNILSKINLQNSPRFGKMNSKWVIVEWSDYLCGFCKQTFPHTKKLLSKYKSEINYIHKDFPLDGDSDESLIPLAVSRCLWEKDPTHFSDHMELLYQHAKKMTKGENIQVSQWDFFEECNSKNSNARYLNLVKNDWEEAKKFGVNSVPTFWVNGRWIVGALDSETWEKVLKDTKP</sequence>
<dbReference type="SUPFAM" id="SSF52833">
    <property type="entry name" value="Thioredoxin-like"/>
    <property type="match status" value="1"/>
</dbReference>
<evidence type="ECO:0000313" key="3">
    <source>
        <dbReference type="Proteomes" id="UP000297641"/>
    </source>
</evidence>
<proteinExistence type="predicted"/>
<dbReference type="AlphaFoldDB" id="A0A7I0HT03"/>
<feature type="domain" description="Thioredoxin-like fold" evidence="1">
    <location>
        <begin position="143"/>
        <end position="303"/>
    </location>
</feature>
<dbReference type="Gene3D" id="3.40.30.10">
    <property type="entry name" value="Glutaredoxin"/>
    <property type="match status" value="1"/>
</dbReference>
<dbReference type="EMBL" id="RQFT01000008">
    <property type="protein sequence ID" value="TGL06692.1"/>
    <property type="molecule type" value="Genomic_DNA"/>
</dbReference>
<evidence type="ECO:0000313" key="2">
    <source>
        <dbReference type="EMBL" id="TGL06692.1"/>
    </source>
</evidence>
<gene>
    <name evidence="2" type="ORF">EHQ43_09830</name>
</gene>
<reference evidence="2 3" key="1">
    <citation type="journal article" date="2019" name="PLoS Negl. Trop. Dis.">
        <title>Revisiting the worldwide diversity of Leptospira species in the environment.</title>
        <authorList>
            <person name="Vincent A.T."/>
            <person name="Schiettekatte O."/>
            <person name="Bourhy P."/>
            <person name="Veyrier F.J."/>
            <person name="Picardeau M."/>
        </authorList>
    </citation>
    <scope>NUCLEOTIDE SEQUENCE [LARGE SCALE GENOMIC DNA]</scope>
    <source>
        <strain evidence="2 3">201800273</strain>
    </source>
</reference>
<protein>
    <submittedName>
        <fullName evidence="2">Oxidoreductase</fullName>
    </submittedName>
</protein>
<accession>A0A7I0HT03</accession>
<name>A0A7I0HT03_9LEPT</name>
<comment type="caution">
    <text evidence="2">The sequence shown here is derived from an EMBL/GenBank/DDBJ whole genome shotgun (WGS) entry which is preliminary data.</text>
</comment>
<dbReference type="Proteomes" id="UP000297641">
    <property type="component" value="Unassembled WGS sequence"/>
</dbReference>
<evidence type="ECO:0000259" key="1">
    <source>
        <dbReference type="Pfam" id="PF13462"/>
    </source>
</evidence>
<organism evidence="2 3">
    <name type="scientific">Leptospira bouyouniensis</name>
    <dbReference type="NCBI Taxonomy" id="2484911"/>
    <lineage>
        <taxon>Bacteria</taxon>
        <taxon>Pseudomonadati</taxon>
        <taxon>Spirochaetota</taxon>
        <taxon>Spirochaetia</taxon>
        <taxon>Leptospirales</taxon>
        <taxon>Leptospiraceae</taxon>
        <taxon>Leptospira</taxon>
    </lineage>
</organism>
<dbReference type="InterPro" id="IPR036249">
    <property type="entry name" value="Thioredoxin-like_sf"/>
</dbReference>
<dbReference type="Pfam" id="PF13462">
    <property type="entry name" value="Thioredoxin_4"/>
    <property type="match status" value="1"/>
</dbReference>